<keyword evidence="2" id="KW-1185">Reference proteome</keyword>
<comment type="caution">
    <text evidence="1">The sequence shown here is derived from an EMBL/GenBank/DDBJ whole genome shotgun (WGS) entry which is preliminary data.</text>
</comment>
<organism evidence="1 2">
    <name type="scientific">Fibrella forsythiae</name>
    <dbReference type="NCBI Taxonomy" id="2817061"/>
    <lineage>
        <taxon>Bacteria</taxon>
        <taxon>Pseudomonadati</taxon>
        <taxon>Bacteroidota</taxon>
        <taxon>Cytophagia</taxon>
        <taxon>Cytophagales</taxon>
        <taxon>Spirosomataceae</taxon>
        <taxon>Fibrella</taxon>
    </lineage>
</organism>
<dbReference type="Proteomes" id="UP000664628">
    <property type="component" value="Unassembled WGS sequence"/>
</dbReference>
<sequence length="124" mass="13635">MALTSQDPKTTALLEQTISTFDSGLQPSTPKDGLALIDQWLDLLDQNGNDETDEIADVLEDLKAELEESQKDGVMPESSVIQAYLEDLIDITQSVMESPEASAQQTELQRLVSTLENINQQVAK</sequence>
<evidence type="ECO:0000313" key="1">
    <source>
        <dbReference type="EMBL" id="MBO0950269.1"/>
    </source>
</evidence>
<dbReference type="EMBL" id="JAFMYW010000005">
    <property type="protein sequence ID" value="MBO0950269.1"/>
    <property type="molecule type" value="Genomic_DNA"/>
</dbReference>
<name>A0ABS3JJT8_9BACT</name>
<proteinExistence type="predicted"/>
<reference evidence="1 2" key="1">
    <citation type="submission" date="2021-03" db="EMBL/GenBank/DDBJ databases">
        <title>Fibrella sp. HMF5405 genome sequencing and assembly.</title>
        <authorList>
            <person name="Kang H."/>
            <person name="Kim H."/>
            <person name="Bae S."/>
            <person name="Joh K."/>
        </authorList>
    </citation>
    <scope>NUCLEOTIDE SEQUENCE [LARGE SCALE GENOMIC DNA]</scope>
    <source>
        <strain evidence="1 2">HMF5405</strain>
    </source>
</reference>
<protein>
    <recommendedName>
        <fullName evidence="3">Orphan protein</fullName>
    </recommendedName>
</protein>
<dbReference type="RefSeq" id="WP_207330229.1">
    <property type="nucleotide sequence ID" value="NZ_JAFMYW010000005.1"/>
</dbReference>
<evidence type="ECO:0000313" key="2">
    <source>
        <dbReference type="Proteomes" id="UP000664628"/>
    </source>
</evidence>
<evidence type="ECO:0008006" key="3">
    <source>
        <dbReference type="Google" id="ProtNLM"/>
    </source>
</evidence>
<gene>
    <name evidence="1" type="ORF">J2I46_16870</name>
</gene>
<accession>A0ABS3JJT8</accession>